<gene>
    <name evidence="1" type="ORF">GR303_20805</name>
</gene>
<name>A0ABW9Z2P2_9HYPH</name>
<keyword evidence="2" id="KW-1185">Reference proteome</keyword>
<dbReference type="RefSeq" id="WP_161725592.1">
    <property type="nucleotide sequence ID" value="NZ_JAAAXI010000021.1"/>
</dbReference>
<dbReference type="InterPro" id="IPR029063">
    <property type="entry name" value="SAM-dependent_MTases_sf"/>
</dbReference>
<evidence type="ECO:0000313" key="1">
    <source>
        <dbReference type="EMBL" id="NBJ26782.1"/>
    </source>
</evidence>
<sequence length="205" mass="21920">MMKTFSSQDALASPSVARNRDPILAVLRRVLPPTGTVLEIASGTGEHAVYFAAALPHLTWQPSDQDEQALRSIAAHRANSGLPNLLAPLSLDAAAAEWPVDRADAVVAINMIHISPWRATQGLMAGAGRVLPPGGVLYLYGAYKENGAQTAPSNETFDADLRHRNPDWGVRDLEAVAELAASHGLTLTECVPMPANNLSLVFQRQ</sequence>
<evidence type="ECO:0000313" key="2">
    <source>
        <dbReference type="Proteomes" id="UP000818323"/>
    </source>
</evidence>
<comment type="caution">
    <text evidence="1">The sequence shown here is derived from an EMBL/GenBank/DDBJ whole genome shotgun (WGS) entry which is preliminary data.</text>
</comment>
<dbReference type="SUPFAM" id="SSF53335">
    <property type="entry name" value="S-adenosyl-L-methionine-dependent methyltransferases"/>
    <property type="match status" value="1"/>
</dbReference>
<dbReference type="PANTHER" id="PTHR20974">
    <property type="entry name" value="UPF0585 PROTEIN CG18661"/>
    <property type="match status" value="1"/>
</dbReference>
<dbReference type="EMBL" id="JAAAXJ010000018">
    <property type="protein sequence ID" value="NBJ26782.1"/>
    <property type="molecule type" value="Genomic_DNA"/>
</dbReference>
<dbReference type="Pfam" id="PF06080">
    <property type="entry name" value="DUF938"/>
    <property type="match status" value="1"/>
</dbReference>
<dbReference type="CDD" id="cd02440">
    <property type="entry name" value="AdoMet_MTases"/>
    <property type="match status" value="1"/>
</dbReference>
<protein>
    <submittedName>
        <fullName evidence="1">DUF938 domain-containing protein</fullName>
    </submittedName>
</protein>
<proteinExistence type="predicted"/>
<reference evidence="1 2" key="1">
    <citation type="submission" date="2020-01" db="EMBL/GenBank/DDBJ databases">
        <title>Microvirga sp. nov., an arsenate reduction bacterium isolated from Tibet hotspring sediments.</title>
        <authorList>
            <person name="Yuan C.-G."/>
        </authorList>
    </citation>
    <scope>NUCLEOTIDE SEQUENCE [LARGE SCALE GENOMIC DNA]</scope>
    <source>
        <strain evidence="1 2">SYSU G3D203</strain>
    </source>
</reference>
<accession>A0ABW9Z2P2</accession>
<dbReference type="PANTHER" id="PTHR20974:SF0">
    <property type="entry name" value="UPF0585 PROTEIN CG18661"/>
    <property type="match status" value="1"/>
</dbReference>
<dbReference type="InterPro" id="IPR010342">
    <property type="entry name" value="DUF938"/>
</dbReference>
<organism evidence="1 2">
    <name type="scientific">Microvirga arsenatis</name>
    <dbReference type="NCBI Taxonomy" id="2692265"/>
    <lineage>
        <taxon>Bacteria</taxon>
        <taxon>Pseudomonadati</taxon>
        <taxon>Pseudomonadota</taxon>
        <taxon>Alphaproteobacteria</taxon>
        <taxon>Hyphomicrobiales</taxon>
        <taxon>Methylobacteriaceae</taxon>
        <taxon>Microvirga</taxon>
    </lineage>
</organism>
<dbReference type="Proteomes" id="UP000818323">
    <property type="component" value="Unassembled WGS sequence"/>
</dbReference>
<dbReference type="Gene3D" id="3.40.50.150">
    <property type="entry name" value="Vaccinia Virus protein VP39"/>
    <property type="match status" value="1"/>
</dbReference>